<dbReference type="SUPFAM" id="SSF89447">
    <property type="entry name" value="AbrB/MazE/MraZ-like"/>
    <property type="match status" value="1"/>
</dbReference>
<reference evidence="3 4" key="1">
    <citation type="submission" date="2016-10" db="EMBL/GenBank/DDBJ databases">
        <authorList>
            <person name="de Groot N.N."/>
        </authorList>
    </citation>
    <scope>NUCLEOTIDE SEQUENCE [LARGE SCALE GENOMIC DNA]</scope>
    <source>
        <strain evidence="3 4">DSM 22220</strain>
    </source>
</reference>
<dbReference type="GO" id="GO:0003677">
    <property type="term" value="F:DNA binding"/>
    <property type="evidence" value="ECO:0007669"/>
    <property type="project" value="UniProtKB-UniRule"/>
</dbReference>
<dbReference type="Gene3D" id="2.10.260.10">
    <property type="match status" value="1"/>
</dbReference>
<keyword evidence="4" id="KW-1185">Reference proteome</keyword>
<dbReference type="InterPro" id="IPR039052">
    <property type="entry name" value="Antitox_PemI-like"/>
</dbReference>
<dbReference type="PANTHER" id="PTHR40516:SF1">
    <property type="entry name" value="ANTITOXIN CHPS-RELATED"/>
    <property type="match status" value="1"/>
</dbReference>
<evidence type="ECO:0000313" key="4">
    <source>
        <dbReference type="Proteomes" id="UP000199344"/>
    </source>
</evidence>
<dbReference type="SMART" id="SM00966">
    <property type="entry name" value="SpoVT_AbrB"/>
    <property type="match status" value="1"/>
</dbReference>
<organism evidence="3 4">
    <name type="scientific">Paracoccus isoporae</name>
    <dbReference type="NCBI Taxonomy" id="591205"/>
    <lineage>
        <taxon>Bacteria</taxon>
        <taxon>Pseudomonadati</taxon>
        <taxon>Pseudomonadota</taxon>
        <taxon>Alphaproteobacteria</taxon>
        <taxon>Rhodobacterales</taxon>
        <taxon>Paracoccaceae</taxon>
        <taxon>Paracoccus</taxon>
    </lineage>
</organism>
<dbReference type="PANTHER" id="PTHR40516">
    <property type="entry name" value="ANTITOXIN CHPS-RELATED"/>
    <property type="match status" value="1"/>
</dbReference>
<accession>A0A1G7G540</accession>
<dbReference type="InterPro" id="IPR007159">
    <property type="entry name" value="SpoVT-AbrB_dom"/>
</dbReference>
<dbReference type="InterPro" id="IPR037914">
    <property type="entry name" value="SpoVT-AbrB_sf"/>
</dbReference>
<feature type="domain" description="SpoVT-AbrB" evidence="2">
    <location>
        <begin position="1"/>
        <end position="47"/>
    </location>
</feature>
<evidence type="ECO:0000313" key="3">
    <source>
        <dbReference type="EMBL" id="SDE83252.1"/>
    </source>
</evidence>
<dbReference type="RefSeq" id="WP_090525193.1">
    <property type="nucleotide sequence ID" value="NZ_FNAH01000012.1"/>
</dbReference>
<keyword evidence="1" id="KW-0238">DNA-binding</keyword>
<evidence type="ECO:0000256" key="1">
    <source>
        <dbReference type="PROSITE-ProRule" id="PRU01076"/>
    </source>
</evidence>
<gene>
    <name evidence="3" type="ORF">SAMN05421538_11257</name>
</gene>
<evidence type="ECO:0000259" key="2">
    <source>
        <dbReference type="PROSITE" id="PS51740"/>
    </source>
</evidence>
<dbReference type="GO" id="GO:0097351">
    <property type="term" value="F:toxin sequestering activity"/>
    <property type="evidence" value="ECO:0007669"/>
    <property type="project" value="InterPro"/>
</dbReference>
<protein>
    <submittedName>
        <fullName evidence="3">Antitoxin MazE</fullName>
    </submittedName>
</protein>
<dbReference type="PROSITE" id="PS51740">
    <property type="entry name" value="SPOVT_ABRB"/>
    <property type="match status" value="1"/>
</dbReference>
<name>A0A1G7G540_9RHOB</name>
<dbReference type="EMBL" id="FNAH01000012">
    <property type="protein sequence ID" value="SDE83252.1"/>
    <property type="molecule type" value="Genomic_DNA"/>
</dbReference>
<dbReference type="AlphaFoldDB" id="A0A1G7G540"/>
<dbReference type="OrthoDB" id="9795766at2"/>
<dbReference type="Proteomes" id="UP000199344">
    <property type="component" value="Unassembled WGS sequence"/>
</dbReference>
<sequence>MQIAKWGNSLAVRLPARMVQELGLKAGDEIEITATDAGHFQVRRRRDPEEILARLREFRGLMPKGYRFDRDEANAR</sequence>
<dbReference type="STRING" id="591205.SAMN05421538_11257"/>
<dbReference type="Pfam" id="PF04014">
    <property type="entry name" value="MazE_antitoxin"/>
    <property type="match status" value="1"/>
</dbReference>
<proteinExistence type="predicted"/>